<feature type="chain" id="PRO_5015527696" description="Secreted protein" evidence="2">
    <location>
        <begin position="23"/>
        <end position="319"/>
    </location>
</feature>
<feature type="compositionally biased region" description="Polar residues" evidence="1">
    <location>
        <begin position="170"/>
        <end position="184"/>
    </location>
</feature>
<evidence type="ECO:0000256" key="1">
    <source>
        <dbReference type="SAM" id="MobiDB-lite"/>
    </source>
</evidence>
<accession>A0A2S4UWA1</accession>
<dbReference type="Proteomes" id="UP000239156">
    <property type="component" value="Unassembled WGS sequence"/>
</dbReference>
<feature type="compositionally biased region" description="Polar residues" evidence="1">
    <location>
        <begin position="126"/>
        <end position="137"/>
    </location>
</feature>
<evidence type="ECO:0000313" key="3">
    <source>
        <dbReference type="EMBL" id="POW01548.1"/>
    </source>
</evidence>
<evidence type="ECO:0000313" key="4">
    <source>
        <dbReference type="Proteomes" id="UP000239156"/>
    </source>
</evidence>
<reference evidence="3" key="1">
    <citation type="submission" date="2017-12" db="EMBL/GenBank/DDBJ databases">
        <title>Gene loss provides genomic basis for host adaptation in cereal stripe rust fungi.</title>
        <authorList>
            <person name="Xia C."/>
        </authorList>
    </citation>
    <scope>NUCLEOTIDE SEQUENCE [LARGE SCALE GENOMIC DNA]</scope>
    <source>
        <strain evidence="3">93-210</strain>
    </source>
</reference>
<feature type="region of interest" description="Disordered" evidence="1">
    <location>
        <begin position="126"/>
        <end position="205"/>
    </location>
</feature>
<feature type="region of interest" description="Disordered" evidence="1">
    <location>
        <begin position="220"/>
        <end position="297"/>
    </location>
</feature>
<dbReference type="EMBL" id="PKSL01000157">
    <property type="protein sequence ID" value="POW01548.1"/>
    <property type="molecule type" value="Genomic_DNA"/>
</dbReference>
<protein>
    <recommendedName>
        <fullName evidence="5">Secreted protein</fullName>
    </recommendedName>
</protein>
<comment type="caution">
    <text evidence="3">The sequence shown here is derived from an EMBL/GenBank/DDBJ whole genome shotgun (WGS) entry which is preliminary data.</text>
</comment>
<feature type="signal peptide" evidence="2">
    <location>
        <begin position="1"/>
        <end position="22"/>
    </location>
</feature>
<dbReference type="VEuPathDB" id="FungiDB:PSTT_12442"/>
<evidence type="ECO:0008006" key="5">
    <source>
        <dbReference type="Google" id="ProtNLM"/>
    </source>
</evidence>
<proteinExistence type="predicted"/>
<evidence type="ECO:0000256" key="2">
    <source>
        <dbReference type="SAM" id="SignalP"/>
    </source>
</evidence>
<feature type="compositionally biased region" description="Polar residues" evidence="1">
    <location>
        <begin position="246"/>
        <end position="288"/>
    </location>
</feature>
<feature type="compositionally biased region" description="Polar residues" evidence="1">
    <location>
        <begin position="221"/>
        <end position="238"/>
    </location>
</feature>
<sequence length="319" mass="32342">MRGLQICKIVFGILVSFHHSIAADAPPSVGYPAGESIVPHVFVVDSLCSTNLCACLPKPSVSPCGAVPLEITGGTPPYSIAINAADNPSGPPLHTFADVKQPSSLAWPSGMSTGMVLTMEVKDSKGLTTTSGQSTVIPSADCPQSPGAGATKNTTDIATTGPPGGDGSAKNWTQGMPALSSNKTAGGPTPPASANSTDPAHPANAVSTTANATGAVRLDSADSNNASMPDSANATATADQHGVMNMTDSTPMSPSTARATNMPPSNKTVNHNDNSKSGNNTSSVNNRPNPARSEASRRQLGPLYLSLFITTLAGILINR</sequence>
<feature type="non-terminal residue" evidence="3">
    <location>
        <position position="319"/>
    </location>
</feature>
<gene>
    <name evidence="3" type="ORF">PSTT_12442</name>
</gene>
<keyword evidence="4" id="KW-1185">Reference proteome</keyword>
<keyword evidence="2" id="KW-0732">Signal</keyword>
<name>A0A2S4UWA1_9BASI</name>
<dbReference type="AlphaFoldDB" id="A0A2S4UWA1"/>
<organism evidence="3 4">
    <name type="scientific">Puccinia striiformis</name>
    <dbReference type="NCBI Taxonomy" id="27350"/>
    <lineage>
        <taxon>Eukaryota</taxon>
        <taxon>Fungi</taxon>
        <taxon>Dikarya</taxon>
        <taxon>Basidiomycota</taxon>
        <taxon>Pucciniomycotina</taxon>
        <taxon>Pucciniomycetes</taxon>
        <taxon>Pucciniales</taxon>
        <taxon>Pucciniaceae</taxon>
        <taxon>Puccinia</taxon>
    </lineage>
</organism>